<name>A0A6A6HZF8_9PLEO</name>
<dbReference type="CDD" id="cd09917">
    <property type="entry name" value="F-box_SF"/>
    <property type="match status" value="1"/>
</dbReference>
<dbReference type="GeneID" id="54583311"/>
<dbReference type="EMBL" id="ML987204">
    <property type="protein sequence ID" value="KAF2243585.1"/>
    <property type="molecule type" value="Genomic_DNA"/>
</dbReference>
<dbReference type="SUPFAM" id="SSF50978">
    <property type="entry name" value="WD40 repeat-like"/>
    <property type="match status" value="1"/>
</dbReference>
<evidence type="ECO:0008006" key="4">
    <source>
        <dbReference type="Google" id="ProtNLM"/>
    </source>
</evidence>
<dbReference type="Proteomes" id="UP000800094">
    <property type="component" value="Unassembled WGS sequence"/>
</dbReference>
<evidence type="ECO:0000313" key="2">
    <source>
        <dbReference type="EMBL" id="KAF2243585.1"/>
    </source>
</evidence>
<dbReference type="InterPro" id="IPR036322">
    <property type="entry name" value="WD40_repeat_dom_sf"/>
</dbReference>
<gene>
    <name evidence="2" type="ORF">BU26DRAFT_523187</name>
</gene>
<accession>A0A6A6HZF8</accession>
<evidence type="ECO:0000313" key="3">
    <source>
        <dbReference type="Proteomes" id="UP000800094"/>
    </source>
</evidence>
<dbReference type="AlphaFoldDB" id="A0A6A6HZF8"/>
<dbReference type="OrthoDB" id="1259151at2759"/>
<dbReference type="RefSeq" id="XP_033678589.1">
    <property type="nucleotide sequence ID" value="XM_033829981.1"/>
</dbReference>
<feature type="compositionally biased region" description="Basic residues" evidence="1">
    <location>
        <begin position="650"/>
        <end position="663"/>
    </location>
</feature>
<feature type="region of interest" description="Disordered" evidence="1">
    <location>
        <begin position="620"/>
        <end position="663"/>
    </location>
</feature>
<reference evidence="2" key="1">
    <citation type="journal article" date="2020" name="Stud. Mycol.">
        <title>101 Dothideomycetes genomes: a test case for predicting lifestyles and emergence of pathogens.</title>
        <authorList>
            <person name="Haridas S."/>
            <person name="Albert R."/>
            <person name="Binder M."/>
            <person name="Bloem J."/>
            <person name="Labutti K."/>
            <person name="Salamov A."/>
            <person name="Andreopoulos B."/>
            <person name="Baker S."/>
            <person name="Barry K."/>
            <person name="Bills G."/>
            <person name="Bluhm B."/>
            <person name="Cannon C."/>
            <person name="Castanera R."/>
            <person name="Culley D."/>
            <person name="Daum C."/>
            <person name="Ezra D."/>
            <person name="Gonzalez J."/>
            <person name="Henrissat B."/>
            <person name="Kuo A."/>
            <person name="Liang C."/>
            <person name="Lipzen A."/>
            <person name="Lutzoni F."/>
            <person name="Magnuson J."/>
            <person name="Mondo S."/>
            <person name="Nolan M."/>
            <person name="Ohm R."/>
            <person name="Pangilinan J."/>
            <person name="Park H.-J."/>
            <person name="Ramirez L."/>
            <person name="Alfaro M."/>
            <person name="Sun H."/>
            <person name="Tritt A."/>
            <person name="Yoshinaga Y."/>
            <person name="Zwiers L.-H."/>
            <person name="Turgeon B."/>
            <person name="Goodwin S."/>
            <person name="Spatafora J."/>
            <person name="Crous P."/>
            <person name="Grigoriev I."/>
        </authorList>
    </citation>
    <scope>NUCLEOTIDE SEQUENCE</scope>
    <source>
        <strain evidence="2">CBS 122368</strain>
    </source>
</reference>
<organism evidence="2 3">
    <name type="scientific">Trematosphaeria pertusa</name>
    <dbReference type="NCBI Taxonomy" id="390896"/>
    <lineage>
        <taxon>Eukaryota</taxon>
        <taxon>Fungi</taxon>
        <taxon>Dikarya</taxon>
        <taxon>Ascomycota</taxon>
        <taxon>Pezizomycotina</taxon>
        <taxon>Dothideomycetes</taxon>
        <taxon>Pleosporomycetidae</taxon>
        <taxon>Pleosporales</taxon>
        <taxon>Massarineae</taxon>
        <taxon>Trematosphaeriaceae</taxon>
        <taxon>Trematosphaeria</taxon>
    </lineage>
</organism>
<proteinExistence type="predicted"/>
<dbReference type="Gene3D" id="2.130.10.10">
    <property type="entry name" value="YVTN repeat-like/Quinoprotein amine dehydrogenase"/>
    <property type="match status" value="1"/>
</dbReference>
<keyword evidence="3" id="KW-1185">Reference proteome</keyword>
<dbReference type="InterPro" id="IPR015943">
    <property type="entry name" value="WD40/YVTN_repeat-like_dom_sf"/>
</dbReference>
<sequence length="663" mass="73490">MGALDALPNELLSLVANHLDHPRDLVNLALGSRRLSEFAKLDGWKAFLKGRFGILGLDSDARNVVHGLATLYRNWHRKAFVARYLEPAPKATSLNTWERKRWRGPQGQTMGYQPSVDSYEEMFGAWTDRREVLAWSAGTHVVMRVKEMGNKAARVWEEYQELDSAAESGYAFDSFRHLDTWYTYKMPDSVEGRDDITALRALRPHQKRAEEELVFGTASGKLTLLSISSKLQETREQHYNTDRRAVGSVSASSSTEALVAATLGDSSLALYAVDRDYPGDDSMDALSEVTLIAPGMRAGRLWSCKFISDDKIAVGLGPSYEPIQVYEITPSGFLSEPLRKFNLDSKFWGGTISDSSMQRATSVYPILPLLSDSRGGSGATPIFLSGGYDGIVRLHDMRSPCGFETLFWDMTNDSSIYSLTSQGVERFVAGSSMHSMLKVFDLRFPGSHAYHSIPLSAKAPGSRPKRQDYTYKAIVNDAGAALSPISGGWNLFLSPRKQLRHNGYRTAYSRAPRIEDSPVYSLSIPSQTSLNLYAGLEGAVQGLTFASVLDPHPDPLVSLTRFPDTGHVDLKSTYNPHDDVLNVGMYEQGNEEGLGMQLLVQDGIYSGLAKNKARKDFARHRGLDERWKDPSEEGERWSRGQVPQGPTRRGGGRGRGRRGRGRG</sequence>
<feature type="compositionally biased region" description="Basic and acidic residues" evidence="1">
    <location>
        <begin position="620"/>
        <end position="638"/>
    </location>
</feature>
<evidence type="ECO:0000256" key="1">
    <source>
        <dbReference type="SAM" id="MobiDB-lite"/>
    </source>
</evidence>
<protein>
    <recommendedName>
        <fullName evidence="4">F-box domain-containing protein</fullName>
    </recommendedName>
</protein>